<organism evidence="1 2">
    <name type="scientific">Lishizhenia tianjinensis</name>
    <dbReference type="NCBI Taxonomy" id="477690"/>
    <lineage>
        <taxon>Bacteria</taxon>
        <taxon>Pseudomonadati</taxon>
        <taxon>Bacteroidota</taxon>
        <taxon>Flavobacteriia</taxon>
        <taxon>Flavobacteriales</taxon>
        <taxon>Crocinitomicaceae</taxon>
        <taxon>Lishizhenia</taxon>
    </lineage>
</organism>
<protein>
    <recommendedName>
        <fullName evidence="3">Right handed beta helix region</fullName>
    </recommendedName>
</protein>
<proteinExistence type="predicted"/>
<keyword evidence="2" id="KW-1185">Reference proteome</keyword>
<dbReference type="InterPro" id="IPR011050">
    <property type="entry name" value="Pectin_lyase_fold/virulence"/>
</dbReference>
<evidence type="ECO:0000313" key="2">
    <source>
        <dbReference type="Proteomes" id="UP000236454"/>
    </source>
</evidence>
<name>A0A1I6ZYC4_9FLAO</name>
<accession>A0A1I6ZYC4</accession>
<dbReference type="SUPFAM" id="SSF51126">
    <property type="entry name" value="Pectin lyase-like"/>
    <property type="match status" value="1"/>
</dbReference>
<reference evidence="1 2" key="1">
    <citation type="submission" date="2016-10" db="EMBL/GenBank/DDBJ databases">
        <authorList>
            <person name="de Groot N.N."/>
        </authorList>
    </citation>
    <scope>NUCLEOTIDE SEQUENCE [LARGE SCALE GENOMIC DNA]</scope>
    <source>
        <strain evidence="1 2">CGMCC 1.7005</strain>
    </source>
</reference>
<dbReference type="EMBL" id="FPAS01000002">
    <property type="protein sequence ID" value="SFT67649.1"/>
    <property type="molecule type" value="Genomic_DNA"/>
</dbReference>
<dbReference type="Proteomes" id="UP000236454">
    <property type="component" value="Unassembled WGS sequence"/>
</dbReference>
<evidence type="ECO:0008006" key="3">
    <source>
        <dbReference type="Google" id="ProtNLM"/>
    </source>
</evidence>
<dbReference type="AlphaFoldDB" id="A0A1I6ZYC4"/>
<gene>
    <name evidence="1" type="ORF">SAMN05216474_1723</name>
</gene>
<evidence type="ECO:0000313" key="1">
    <source>
        <dbReference type="EMBL" id="SFT67649.1"/>
    </source>
</evidence>
<sequence>MLEKLEMKKLALTLLLSFIYVISTYGAQITVDNNINAPNGVFTTLVSAVNVASPGDTILIKGSPTAYADTYVYKKLHFIGDGYLPNKENPHPTTINYLYLNNTLAGNASGSTVEGIKTFGAITLNNDLNTPLDSITVRRCQTNITFSGIGNAIFQNLVFYNNWELSLSGNSTYIFNNIILSNNLLGIISLVDNPLSSFLISNNLITNTSPNNNPDNCVYSNNIWYYTLANLSADYNSYYNNISISGNTGQTVFNTTGTNSGAFNQENVDPLFESETNQTIELQDDLNLSANSPGKNAGSDGTDIGIYGGAYPWPEGGASGSGYMYSQEADIPQVNQMQLQNAIVPQNGTLNVNVIGITNH</sequence>